<dbReference type="GO" id="GO:0001682">
    <property type="term" value="P:tRNA 5'-leader removal"/>
    <property type="evidence" value="ECO:0007669"/>
    <property type="project" value="UniProtKB-UniRule"/>
</dbReference>
<evidence type="ECO:0000256" key="5">
    <source>
        <dbReference type="ARBA" id="ARBA00022759"/>
    </source>
</evidence>
<dbReference type="SUPFAM" id="SSF101744">
    <property type="entry name" value="Rof/RNase P subunit-like"/>
    <property type="match status" value="1"/>
</dbReference>
<gene>
    <name evidence="7" type="primary">rnp1</name>
    <name evidence="8" type="ordered locus">Metvu_0223</name>
</gene>
<comment type="similarity">
    <text evidence="1 7">Belongs to the eukaryotic/archaeal RNase P protein component 1 family.</text>
</comment>
<evidence type="ECO:0000256" key="7">
    <source>
        <dbReference type="HAMAP-Rule" id="MF_00754"/>
    </source>
</evidence>
<dbReference type="OrthoDB" id="39019at2157"/>
<dbReference type="GeneID" id="8512551"/>
<dbReference type="InterPro" id="IPR023534">
    <property type="entry name" value="Rof/RNase_P-like"/>
</dbReference>
<keyword evidence="3 7" id="KW-0819">tRNA processing</keyword>
<dbReference type="HOGENOM" id="CLU_107020_2_1_2"/>
<dbReference type="NCBIfam" id="NF046110">
    <property type="entry name" value="RNaseP1Mthb"/>
    <property type="match status" value="1"/>
</dbReference>
<evidence type="ECO:0000256" key="2">
    <source>
        <dbReference type="ARBA" id="ARBA00022490"/>
    </source>
</evidence>
<dbReference type="KEGG" id="mvu:Metvu_0223"/>
<dbReference type="GO" id="GO:0000172">
    <property type="term" value="C:ribonuclease MRP complex"/>
    <property type="evidence" value="ECO:0007669"/>
    <property type="project" value="InterPro"/>
</dbReference>
<evidence type="ECO:0000256" key="4">
    <source>
        <dbReference type="ARBA" id="ARBA00022722"/>
    </source>
</evidence>
<dbReference type="SMART" id="SM00538">
    <property type="entry name" value="POP4"/>
    <property type="match status" value="1"/>
</dbReference>
<dbReference type="InterPro" id="IPR016848">
    <property type="entry name" value="RNase_P/MRP_Rpp29-subunit"/>
</dbReference>
<keyword evidence="2 7" id="KW-0963">Cytoplasm</keyword>
<dbReference type="Gene3D" id="2.30.30.210">
    <property type="entry name" value="Ribonuclease P/MRP, subunit p29"/>
    <property type="match status" value="1"/>
</dbReference>
<evidence type="ECO:0000256" key="6">
    <source>
        <dbReference type="ARBA" id="ARBA00022801"/>
    </source>
</evidence>
<dbReference type="GO" id="GO:0030677">
    <property type="term" value="C:ribonuclease P complex"/>
    <property type="evidence" value="ECO:0007669"/>
    <property type="project" value="UniProtKB-UniRule"/>
</dbReference>
<keyword evidence="4 7" id="KW-0540">Nuclease</keyword>
<dbReference type="Pfam" id="PF01868">
    <property type="entry name" value="RNase_P-MRP_p29"/>
    <property type="match status" value="1"/>
</dbReference>
<dbReference type="GO" id="GO:0033204">
    <property type="term" value="F:ribonuclease P RNA binding"/>
    <property type="evidence" value="ECO:0007669"/>
    <property type="project" value="InterPro"/>
</dbReference>
<dbReference type="AlphaFoldDB" id="C9RET8"/>
<reference evidence="8" key="1">
    <citation type="submission" date="2009-10" db="EMBL/GenBank/DDBJ databases">
        <title>Complete sequence of chromosome of Methanocaldococcus vulcanius M7.</title>
        <authorList>
            <consortium name="US DOE Joint Genome Institute"/>
            <person name="Lucas S."/>
            <person name="Copeland A."/>
            <person name="Lapidus A."/>
            <person name="Glavina del Rio T."/>
            <person name="Dalin E."/>
            <person name="Tice H."/>
            <person name="Bruce D."/>
            <person name="Goodwin L."/>
            <person name="Pitluck S."/>
            <person name="Lcollab F.I."/>
            <person name="Brettin T."/>
            <person name="Detter J.C."/>
            <person name="Han C."/>
            <person name="Tapia R."/>
            <person name="Kuske C.R."/>
            <person name="Schmutz J."/>
            <person name="Larimer F."/>
            <person name="Land M."/>
            <person name="Hauser L."/>
            <person name="Kyrpides N."/>
            <person name="Ovchinikova G."/>
            <person name="Sieprawska-Lupa M."/>
            <person name="Whitman W.B."/>
            <person name="Woyke T."/>
        </authorList>
    </citation>
    <scope>NUCLEOTIDE SEQUENCE [LARGE SCALE GENOMIC DNA]</scope>
    <source>
        <strain evidence="8">M7</strain>
    </source>
</reference>
<dbReference type="eggNOG" id="arCOG00784">
    <property type="taxonomic scope" value="Archaea"/>
</dbReference>
<keyword evidence="5 7" id="KW-0255">Endonuclease</keyword>
<dbReference type="EMBL" id="CP001787">
    <property type="protein sequence ID" value="ACX72090.1"/>
    <property type="molecule type" value="Genomic_DNA"/>
</dbReference>
<comment type="subcellular location">
    <subcellularLocation>
        <location evidence="7">Cytoplasm</location>
    </subcellularLocation>
</comment>
<dbReference type="EC" id="3.1.26.5" evidence="7"/>
<proteinExistence type="inferred from homology"/>
<dbReference type="GO" id="GO:0006364">
    <property type="term" value="P:rRNA processing"/>
    <property type="evidence" value="ECO:0007669"/>
    <property type="project" value="TreeGrafter"/>
</dbReference>
<dbReference type="RefSeq" id="WP_012819634.1">
    <property type="nucleotide sequence ID" value="NC_013407.1"/>
</dbReference>
<comment type="subunit">
    <text evidence="7">Consists of a catalytic RNA component and at least 4-5 protein subunits.</text>
</comment>
<dbReference type="GO" id="GO:0005737">
    <property type="term" value="C:cytoplasm"/>
    <property type="evidence" value="ECO:0007669"/>
    <property type="project" value="UniProtKB-SubCell"/>
</dbReference>
<evidence type="ECO:0000313" key="9">
    <source>
        <dbReference type="Proteomes" id="UP000002063"/>
    </source>
</evidence>
<protein>
    <recommendedName>
        <fullName evidence="7">Ribonuclease P protein component 1</fullName>
        <shortName evidence="7">RNase P component 1</shortName>
        <ecNumber evidence="7">3.1.26.5</ecNumber>
    </recommendedName>
    <alternativeName>
        <fullName evidence="7">Rpp29</fullName>
    </alternativeName>
</protein>
<evidence type="ECO:0000256" key="3">
    <source>
        <dbReference type="ARBA" id="ARBA00022694"/>
    </source>
</evidence>
<dbReference type="HAMAP" id="MF_00754">
    <property type="entry name" value="RNase_P_1"/>
    <property type="match status" value="1"/>
</dbReference>
<dbReference type="STRING" id="579137.Metvu_0223"/>
<accession>C9RET8</accession>
<dbReference type="InterPro" id="IPR023538">
    <property type="entry name" value="RNP1"/>
</dbReference>
<dbReference type="InterPro" id="IPR002730">
    <property type="entry name" value="Rpp29/RNP1"/>
</dbReference>
<dbReference type="Proteomes" id="UP000002063">
    <property type="component" value="Chromosome"/>
</dbReference>
<comment type="function">
    <text evidence="7">Part of ribonuclease P, a protein complex that generates mature tRNA molecules by cleaving their 5'-ends.</text>
</comment>
<dbReference type="InterPro" id="IPR036980">
    <property type="entry name" value="RNase_P/MRP_Rpp29_sf"/>
</dbReference>
<keyword evidence="9" id="KW-1185">Reference proteome</keyword>
<dbReference type="PANTHER" id="PTHR13348:SF0">
    <property type="entry name" value="RIBONUCLEASE P PROTEIN SUBUNIT P29"/>
    <property type="match status" value="1"/>
</dbReference>
<dbReference type="GO" id="GO:0004526">
    <property type="term" value="F:ribonuclease P activity"/>
    <property type="evidence" value="ECO:0007669"/>
    <property type="project" value="UniProtKB-UniRule"/>
</dbReference>
<comment type="catalytic activity">
    <reaction evidence="7">
        <text>Endonucleolytic cleavage of RNA, removing 5'-extranucleotides from tRNA precursor.</text>
        <dbReference type="EC" id="3.1.26.5"/>
    </reaction>
</comment>
<organism evidence="8 9">
    <name type="scientific">Methanocaldococcus vulcanius (strain ATCC 700851 / DSM 12094 / M7)</name>
    <name type="common">Methanococcus vulcanius</name>
    <dbReference type="NCBI Taxonomy" id="579137"/>
    <lineage>
        <taxon>Archaea</taxon>
        <taxon>Methanobacteriati</taxon>
        <taxon>Methanobacteriota</taxon>
        <taxon>Methanomada group</taxon>
        <taxon>Methanococci</taxon>
        <taxon>Methanococcales</taxon>
        <taxon>Methanocaldococcaceae</taxon>
        <taxon>Methanocaldococcus</taxon>
    </lineage>
</organism>
<dbReference type="PANTHER" id="PTHR13348">
    <property type="entry name" value="RIBONUCLEASE P SUBUNIT P29"/>
    <property type="match status" value="1"/>
</dbReference>
<keyword evidence="6 7" id="KW-0378">Hydrolase</keyword>
<sequence>MITPNNILRHELIGLDVEIIDAKNKSMIGIKGKVIDETRNTLKIEKKDGREVIIPKDIAIFVFLLKNCKVKVDGRLLVGRPEDRLKKKKIKILYPY</sequence>
<name>C9RET8_METVM</name>
<evidence type="ECO:0000256" key="1">
    <source>
        <dbReference type="ARBA" id="ARBA00006181"/>
    </source>
</evidence>
<evidence type="ECO:0000313" key="8">
    <source>
        <dbReference type="EMBL" id="ACX72090.1"/>
    </source>
</evidence>